<dbReference type="OrthoDB" id="548867at2759"/>
<evidence type="ECO:0000313" key="2">
    <source>
        <dbReference type="EMBL" id="UKJ89283.2"/>
    </source>
</evidence>
<sequence>MYYKHLFLLINSFANNWNTYIFIYLLVRGHWNLFVPVRASGGRGRQPQSSTSATSSPIKGASQPSGAPPAKTSTDSSQTQSSSSSSAPTTSPKTGVDLNIKSDKKSNKKLEYEKVGEYVTYTAKQNYAFKLVKDHKTELWQASDASDYSFRVEVDHLDNESKAVTIHLPGNKTKVFKKDGSNKLWKDIDTTKVTASSINIDFPQQSYIYKNKLGNNVRTFTTKTGFAFNGAYEYVDGNKVEIWKTDKENRYVNKIEIDLMNNDSKAVTIYFPGNTTKLFMKYNKNDPWTEINISKVNPKSINIEDDKETYFYSNKFDNDVRTFTAKKGFAFNFVNYGTGTNKIEIWKTDKESDYANKIEVDPINKDSKAVTVYTGDKTKIFMKRSKNDPWDEIDTTKIIPEPLDIDYSHERYFYKNELDNNVRIFTAKKGFAFKCVNEYVNKKIVEIWKTDKESDYVNKIEVDLINNDSKAVTIHISDKKTRVFKKDCKADPWTEIDTNKDNLMSVYVDYSHDSYICKNVLNGDTRTFTAKRGFTFNGAHEYINDNRVAIWKADNESYYSNKIEVDLMNDDAKAITIHLAGNKTKVLMKDSMGSPWKEIDTNKVNPKSVNIQNKYDCHFYTNNLDNGVRTFTAKTGFFFNRVKDDNTNIWTSKKKEFAEKVVVETNNRLIIYIGDDGHAKVFDKKENGTWIEHIERQRVRLFKANPSNTANPLQLGANEYTSSTSGNMVSYHIVEGVNCVQLFFDDVLLWVYDSTQHGGIYPKSVYHDTTTNVLILRFAGLDMTFENTHDGWIYTESGPLAVKFHVVDPNNPNNTVELASNQFTVTEIGDVTTFNIADGVNCIALSYGPALLWQHDPNQRGGRYPNSLYYIQSTNRLLLRFDDLFMTFLKNDQGEWVYTETYTPGMGADAPESGYCTPCEEDRFSTTGDEDPDTQSIASSTVTAQSRLRLFKANPRNAANPLELSANEYNLTQTGYLTSYQIANGVNCAKLMFGDVILWEYDPNERGGIYPESVYHDTTTNVLILRFAGLDMTFENTHDGWIYTESGPLAVKFHVVDPNNPNNTVELASNQFTVTEIGDVTTFNIADGVNCIALSYGPALLWQHDPNQRGGIYPESLHHNTRTDVLLLRFAGLDLTFENTDDGWIFTESGPLAVKFYVVDPKDSSKTVKLAINKLRVTERGDLTTFTIPRGVNPIALTYGPALLWQQDSTKTSAKGPKSLDFTKSTETIVLWFEGLCLTFAKNTQGEWVYTETKTSGRGSDTASESGYSILPDDDGFSTTPDEDGSQSGGQCSHGTVEP</sequence>
<gene>
    <name evidence="2" type="ORF">MACJ_002531</name>
</gene>
<proteinExistence type="predicted"/>
<protein>
    <submittedName>
        <fullName evidence="2">Uncharacterized protein</fullName>
    </submittedName>
</protein>
<feature type="compositionally biased region" description="Low complexity" evidence="1">
    <location>
        <begin position="46"/>
        <end position="57"/>
    </location>
</feature>
<accession>A0A976M6B6</accession>
<dbReference type="EMBL" id="CP056066">
    <property type="protein sequence ID" value="UKJ89283.2"/>
    <property type="molecule type" value="Genomic_DNA"/>
</dbReference>
<feature type="compositionally biased region" description="Polar residues" evidence="1">
    <location>
        <begin position="1289"/>
        <end position="1299"/>
    </location>
</feature>
<feature type="region of interest" description="Disordered" evidence="1">
    <location>
        <begin position="39"/>
        <end position="102"/>
    </location>
</feature>
<dbReference type="Proteomes" id="UP000244803">
    <property type="component" value="Chromosome 3"/>
</dbReference>
<organism evidence="2 3">
    <name type="scientific">Theileria orientalis</name>
    <dbReference type="NCBI Taxonomy" id="68886"/>
    <lineage>
        <taxon>Eukaryota</taxon>
        <taxon>Sar</taxon>
        <taxon>Alveolata</taxon>
        <taxon>Apicomplexa</taxon>
        <taxon>Aconoidasida</taxon>
        <taxon>Piroplasmida</taxon>
        <taxon>Theileriidae</taxon>
        <taxon>Theileria</taxon>
    </lineage>
</organism>
<evidence type="ECO:0000256" key="1">
    <source>
        <dbReference type="SAM" id="MobiDB-lite"/>
    </source>
</evidence>
<feature type="compositionally biased region" description="Acidic residues" evidence="1">
    <location>
        <begin position="1272"/>
        <end position="1285"/>
    </location>
</feature>
<evidence type="ECO:0000313" key="3">
    <source>
        <dbReference type="Proteomes" id="UP000244803"/>
    </source>
</evidence>
<reference evidence="2" key="1">
    <citation type="submission" date="2022-07" db="EMBL/GenBank/DDBJ databases">
        <title>Evaluation of T. orientalis genome assembly methods using nanopore sequencing and analysis of variation between genomes.</title>
        <authorList>
            <person name="Yam J."/>
            <person name="Micallef M.L."/>
            <person name="Liu M."/>
            <person name="Djordjevic S.P."/>
            <person name="Bogema D.R."/>
            <person name="Jenkins C."/>
        </authorList>
    </citation>
    <scope>NUCLEOTIDE SEQUENCE</scope>
    <source>
        <strain evidence="2">Fish Creek</strain>
    </source>
</reference>
<feature type="compositionally biased region" description="Low complexity" evidence="1">
    <location>
        <begin position="70"/>
        <end position="94"/>
    </location>
</feature>
<name>A0A976M6B6_THEOR</name>
<feature type="compositionally biased region" description="Polar residues" evidence="1">
    <location>
        <begin position="1253"/>
        <end position="1267"/>
    </location>
</feature>
<feature type="region of interest" description="Disordered" evidence="1">
    <location>
        <begin position="1253"/>
        <end position="1299"/>
    </location>
</feature>